<feature type="repeat" description="ANK" evidence="3">
    <location>
        <begin position="117"/>
        <end position="149"/>
    </location>
</feature>
<dbReference type="KEGG" id="obi:106883157"/>
<accession>A0A0L8FIC3</accession>
<evidence type="ECO:0000256" key="3">
    <source>
        <dbReference type="PROSITE-ProRule" id="PRU00023"/>
    </source>
</evidence>
<sequence length="209" mass="23402">MLQLLCYIQHQNIQGKSNIMTLDGCLCKKMGSRGDIHEIATAVMAQMRHDESKLIRQLRQLIKHDCSLACLVFSTDIEGWTPIHACALRGSRRLLKLMLRAKVDINIRMGHPSGLPAHCSLLHIAAHRGDQKITELLVSRGISLNAKDSTGRTAIRYASEACHTHIVRYLTRKGADTTNVVIKDVFKVDCMTPQPKLTKFCFLPVKCTT</sequence>
<dbReference type="Pfam" id="PF12796">
    <property type="entry name" value="Ank_2"/>
    <property type="match status" value="1"/>
</dbReference>
<protein>
    <submittedName>
        <fullName evidence="4">Uncharacterized protein</fullName>
    </submittedName>
</protein>
<feature type="repeat" description="ANK" evidence="3">
    <location>
        <begin position="78"/>
        <end position="110"/>
    </location>
</feature>
<dbReference type="InterPro" id="IPR036770">
    <property type="entry name" value="Ankyrin_rpt-contain_sf"/>
</dbReference>
<dbReference type="PANTHER" id="PTHR24198">
    <property type="entry name" value="ANKYRIN REPEAT AND PROTEIN KINASE DOMAIN-CONTAINING PROTEIN"/>
    <property type="match status" value="1"/>
</dbReference>
<feature type="repeat" description="ANK" evidence="3">
    <location>
        <begin position="150"/>
        <end position="176"/>
    </location>
</feature>
<evidence type="ECO:0000313" key="4">
    <source>
        <dbReference type="EMBL" id="KOF63424.1"/>
    </source>
</evidence>
<evidence type="ECO:0000256" key="2">
    <source>
        <dbReference type="ARBA" id="ARBA00023043"/>
    </source>
</evidence>
<keyword evidence="2 3" id="KW-0040">ANK repeat</keyword>
<organism evidence="4">
    <name type="scientific">Octopus bimaculoides</name>
    <name type="common">California two-spotted octopus</name>
    <dbReference type="NCBI Taxonomy" id="37653"/>
    <lineage>
        <taxon>Eukaryota</taxon>
        <taxon>Metazoa</taxon>
        <taxon>Spiralia</taxon>
        <taxon>Lophotrochozoa</taxon>
        <taxon>Mollusca</taxon>
        <taxon>Cephalopoda</taxon>
        <taxon>Coleoidea</taxon>
        <taxon>Octopodiformes</taxon>
        <taxon>Octopoda</taxon>
        <taxon>Incirrata</taxon>
        <taxon>Octopodidae</taxon>
        <taxon>Octopus</taxon>
    </lineage>
</organism>
<gene>
    <name evidence="4" type="ORF">OCBIM_22019091mg</name>
</gene>
<dbReference type="OrthoDB" id="194358at2759"/>
<name>A0A0L8FIC3_OCTBM</name>
<dbReference type="PROSITE" id="PS50088">
    <property type="entry name" value="ANK_REPEAT"/>
    <property type="match status" value="3"/>
</dbReference>
<dbReference type="PROSITE" id="PS50297">
    <property type="entry name" value="ANK_REP_REGION"/>
    <property type="match status" value="3"/>
</dbReference>
<dbReference type="SMART" id="SM00248">
    <property type="entry name" value="ANK"/>
    <property type="match status" value="3"/>
</dbReference>
<keyword evidence="1" id="KW-0677">Repeat</keyword>
<evidence type="ECO:0000256" key="1">
    <source>
        <dbReference type="ARBA" id="ARBA00022737"/>
    </source>
</evidence>
<dbReference type="STRING" id="37653.A0A0L8FIC3"/>
<dbReference type="EMBL" id="KQ430963">
    <property type="protein sequence ID" value="KOF63424.1"/>
    <property type="molecule type" value="Genomic_DNA"/>
</dbReference>
<dbReference type="SUPFAM" id="SSF48403">
    <property type="entry name" value="Ankyrin repeat"/>
    <property type="match status" value="1"/>
</dbReference>
<dbReference type="InterPro" id="IPR002110">
    <property type="entry name" value="Ankyrin_rpt"/>
</dbReference>
<proteinExistence type="predicted"/>
<dbReference type="Pfam" id="PF00023">
    <property type="entry name" value="Ank"/>
    <property type="match status" value="1"/>
</dbReference>
<reference evidence="4" key="1">
    <citation type="submission" date="2015-07" db="EMBL/GenBank/DDBJ databases">
        <title>MeaNS - Measles Nucleotide Surveillance Program.</title>
        <authorList>
            <person name="Tran T."/>
            <person name="Druce J."/>
        </authorList>
    </citation>
    <scope>NUCLEOTIDE SEQUENCE</scope>
    <source>
        <strain evidence="4">UCB-OBI-ISO-001</strain>
        <tissue evidence="4">Gonad</tissue>
    </source>
</reference>
<dbReference type="PANTHER" id="PTHR24198:SF165">
    <property type="entry name" value="ANKYRIN REPEAT-CONTAINING PROTEIN-RELATED"/>
    <property type="match status" value="1"/>
</dbReference>
<dbReference type="Gene3D" id="1.25.40.20">
    <property type="entry name" value="Ankyrin repeat-containing domain"/>
    <property type="match status" value="1"/>
</dbReference>
<dbReference type="AlphaFoldDB" id="A0A0L8FIC3"/>